<protein>
    <submittedName>
        <fullName evidence="2">Uncharacterized protein</fullName>
    </submittedName>
</protein>
<keyword evidence="1" id="KW-0472">Membrane</keyword>
<accession>Q2YZT3</accession>
<organism evidence="2">
    <name type="scientific">uncultured delta proteobacterium</name>
    <dbReference type="NCBI Taxonomy" id="34034"/>
    <lineage>
        <taxon>Bacteria</taxon>
        <taxon>Deltaproteobacteria</taxon>
        <taxon>environmental samples</taxon>
    </lineage>
</organism>
<keyword evidence="1" id="KW-0812">Transmembrane</keyword>
<evidence type="ECO:0000313" key="2">
    <source>
        <dbReference type="EMBL" id="CAI78615.1"/>
    </source>
</evidence>
<name>Q2YZT3_9DELT</name>
<reference evidence="2" key="1">
    <citation type="journal article" date="2005" name="Environ. Microbiol.">
        <title>Lateral gene transfer and phylogenetic assignment of environmental fosmid clones.</title>
        <authorList>
            <person name="Nesbo C.L."/>
            <person name="Boucher Y."/>
            <person name="Dlutek M."/>
            <person name="Doolittle F.W."/>
        </authorList>
    </citation>
    <scope>NUCLEOTIDE SEQUENCE</scope>
</reference>
<proteinExistence type="predicted"/>
<keyword evidence="1" id="KW-1133">Transmembrane helix</keyword>
<dbReference type="EMBL" id="AJ937767">
    <property type="protein sequence ID" value="CAI78615.1"/>
    <property type="molecule type" value="Genomic_DNA"/>
</dbReference>
<sequence>MRIADLNIANFINIIVQQLIDINNKKIITNFTTGPAWEKIARMPSFVSTDEIVANIIGICSNDIFYIPILSIGFIIM</sequence>
<dbReference type="AlphaFoldDB" id="Q2YZT3"/>
<evidence type="ECO:0000256" key="1">
    <source>
        <dbReference type="SAM" id="Phobius"/>
    </source>
</evidence>
<feature type="transmembrane region" description="Helical" evidence="1">
    <location>
        <begin position="52"/>
        <end position="76"/>
    </location>
</feature>